<gene>
    <name evidence="1" type="ORF">LCGC14_2724450</name>
</gene>
<reference evidence="1" key="1">
    <citation type="journal article" date="2015" name="Nature">
        <title>Complex archaea that bridge the gap between prokaryotes and eukaryotes.</title>
        <authorList>
            <person name="Spang A."/>
            <person name="Saw J.H."/>
            <person name="Jorgensen S.L."/>
            <person name="Zaremba-Niedzwiedzka K."/>
            <person name="Martijn J."/>
            <person name="Lind A.E."/>
            <person name="van Eijk R."/>
            <person name="Schleper C."/>
            <person name="Guy L."/>
            <person name="Ettema T.J."/>
        </authorList>
    </citation>
    <scope>NUCLEOTIDE SEQUENCE</scope>
</reference>
<name>A0A0F9C0T7_9ZZZZ</name>
<evidence type="ECO:0000313" key="1">
    <source>
        <dbReference type="EMBL" id="KKK90296.1"/>
    </source>
</evidence>
<dbReference type="AlphaFoldDB" id="A0A0F9C0T7"/>
<protein>
    <submittedName>
        <fullName evidence="1">Uncharacterized protein</fullName>
    </submittedName>
</protein>
<comment type="caution">
    <text evidence="1">The sequence shown here is derived from an EMBL/GenBank/DDBJ whole genome shotgun (WGS) entry which is preliminary data.</text>
</comment>
<accession>A0A0F9C0T7</accession>
<sequence length="76" mass="8847">MDHEYCDCCEDDPKLGIDPWFVIAVNRPHNDDQIGVFLFHRWDYPDTVYYVFGRLTSLLGIQPRNLFLALAISGNE</sequence>
<proteinExistence type="predicted"/>
<dbReference type="EMBL" id="LAZR01049163">
    <property type="protein sequence ID" value="KKK90296.1"/>
    <property type="molecule type" value="Genomic_DNA"/>
</dbReference>
<organism evidence="1">
    <name type="scientific">marine sediment metagenome</name>
    <dbReference type="NCBI Taxonomy" id="412755"/>
    <lineage>
        <taxon>unclassified sequences</taxon>
        <taxon>metagenomes</taxon>
        <taxon>ecological metagenomes</taxon>
    </lineage>
</organism>